<proteinExistence type="predicted"/>
<protein>
    <submittedName>
        <fullName evidence="1">mRNA interferase HigB</fullName>
    </submittedName>
</protein>
<accession>A0A238XIE3</accession>
<name>A0A238XIE3_9FLAO</name>
<keyword evidence="2" id="KW-1185">Reference proteome</keyword>
<dbReference type="GO" id="GO:0003723">
    <property type="term" value="F:RNA binding"/>
    <property type="evidence" value="ECO:0007669"/>
    <property type="project" value="InterPro"/>
</dbReference>
<dbReference type="Pfam" id="PF09907">
    <property type="entry name" value="HigB_toxin"/>
    <property type="match status" value="1"/>
</dbReference>
<organism evidence="1 2">
    <name type="scientific">Lutibacter agarilyticus</name>
    <dbReference type="NCBI Taxonomy" id="1109740"/>
    <lineage>
        <taxon>Bacteria</taxon>
        <taxon>Pseudomonadati</taxon>
        <taxon>Bacteroidota</taxon>
        <taxon>Flavobacteriia</taxon>
        <taxon>Flavobacteriales</taxon>
        <taxon>Flavobacteriaceae</taxon>
        <taxon>Lutibacter</taxon>
    </lineage>
</organism>
<gene>
    <name evidence="1" type="ORF">SAMN06265371_1061</name>
</gene>
<evidence type="ECO:0000313" key="2">
    <source>
        <dbReference type="Proteomes" id="UP000198384"/>
    </source>
</evidence>
<sequence>MRIISRRTLREFWEKHADSEEQLKAWFRETEKASWKNSNELKSEYPSASVLRDNKIVFNIKGNNYRLIVKMNFEFQISWILFIGTHAEYDKINAKDL</sequence>
<evidence type="ECO:0000313" key="1">
    <source>
        <dbReference type="EMBL" id="SNR57719.1"/>
    </source>
</evidence>
<dbReference type="EMBL" id="FZNT01000006">
    <property type="protein sequence ID" value="SNR57719.1"/>
    <property type="molecule type" value="Genomic_DNA"/>
</dbReference>
<reference evidence="1 2" key="1">
    <citation type="submission" date="2017-06" db="EMBL/GenBank/DDBJ databases">
        <authorList>
            <person name="Kim H.J."/>
            <person name="Triplett B.A."/>
        </authorList>
    </citation>
    <scope>NUCLEOTIDE SEQUENCE [LARGE SCALE GENOMIC DNA]</scope>
    <source>
        <strain evidence="1 2">DSM 29150</strain>
    </source>
</reference>
<dbReference type="RefSeq" id="WP_089381765.1">
    <property type="nucleotide sequence ID" value="NZ_FZNT01000006.1"/>
</dbReference>
<dbReference type="Proteomes" id="UP000198384">
    <property type="component" value="Unassembled WGS sequence"/>
</dbReference>
<dbReference type="InterPro" id="IPR018669">
    <property type="entry name" value="Toxin_HigB"/>
</dbReference>
<dbReference type="GO" id="GO:0004519">
    <property type="term" value="F:endonuclease activity"/>
    <property type="evidence" value="ECO:0007669"/>
    <property type="project" value="InterPro"/>
</dbReference>
<dbReference type="GO" id="GO:0110001">
    <property type="term" value="C:toxin-antitoxin complex"/>
    <property type="evidence" value="ECO:0007669"/>
    <property type="project" value="InterPro"/>
</dbReference>
<dbReference type="AlphaFoldDB" id="A0A238XIE3"/>
<dbReference type="OrthoDB" id="9799912at2"/>